<gene>
    <name evidence="5" type="ORF">BJ878DRAFT_411783</name>
</gene>
<dbReference type="Gene3D" id="1.20.890.10">
    <property type="entry name" value="cAMP-dependent protein kinase regulatory subunit, dimerization-anchoring domain"/>
    <property type="match status" value="1"/>
</dbReference>
<comment type="similarity">
    <text evidence="2">Belongs to the dpy-30 family.</text>
</comment>
<comment type="subcellular location">
    <subcellularLocation>
        <location evidence="1">Nucleus</location>
    </subcellularLocation>
</comment>
<evidence type="ECO:0000256" key="4">
    <source>
        <dbReference type="SAM" id="MobiDB-lite"/>
    </source>
</evidence>
<evidence type="ECO:0000313" key="6">
    <source>
        <dbReference type="Proteomes" id="UP000887226"/>
    </source>
</evidence>
<evidence type="ECO:0000256" key="3">
    <source>
        <dbReference type="ARBA" id="ARBA00023242"/>
    </source>
</evidence>
<feature type="compositionally biased region" description="Polar residues" evidence="4">
    <location>
        <begin position="53"/>
        <end position="64"/>
    </location>
</feature>
<accession>A0A9P7ZB57</accession>
<dbReference type="InterPro" id="IPR049629">
    <property type="entry name" value="DPY30_SDC1_DD"/>
</dbReference>
<feature type="region of interest" description="Disordered" evidence="4">
    <location>
        <begin position="1"/>
        <end position="88"/>
    </location>
</feature>
<evidence type="ECO:0000313" key="5">
    <source>
        <dbReference type="EMBL" id="KAG9248854.1"/>
    </source>
</evidence>
<comment type="caution">
    <text evidence="5">The sequence shown here is derived from an EMBL/GenBank/DDBJ whole genome shotgun (WGS) entry which is preliminary data.</text>
</comment>
<dbReference type="Proteomes" id="UP000887226">
    <property type="component" value="Unassembled WGS sequence"/>
</dbReference>
<keyword evidence="6" id="KW-1185">Reference proteome</keyword>
<dbReference type="EMBL" id="MU253742">
    <property type="protein sequence ID" value="KAG9248854.1"/>
    <property type="molecule type" value="Genomic_DNA"/>
</dbReference>
<proteinExistence type="inferred from homology"/>
<evidence type="ECO:0000256" key="1">
    <source>
        <dbReference type="ARBA" id="ARBA00004123"/>
    </source>
</evidence>
<feature type="compositionally biased region" description="Polar residues" evidence="4">
    <location>
        <begin position="1"/>
        <end position="13"/>
    </location>
</feature>
<dbReference type="InterPro" id="IPR007858">
    <property type="entry name" value="Dpy-30_motif"/>
</dbReference>
<dbReference type="GO" id="GO:0005634">
    <property type="term" value="C:nucleus"/>
    <property type="evidence" value="ECO:0007669"/>
    <property type="project" value="UniProtKB-SubCell"/>
</dbReference>
<dbReference type="AlphaFoldDB" id="A0A9P7ZB57"/>
<dbReference type="Pfam" id="PF05186">
    <property type="entry name" value="Dpy-30"/>
    <property type="match status" value="1"/>
</dbReference>
<dbReference type="OrthoDB" id="417678at2759"/>
<evidence type="ECO:0008006" key="7">
    <source>
        <dbReference type="Google" id="ProtNLM"/>
    </source>
</evidence>
<organism evidence="5 6">
    <name type="scientific">Calycina marina</name>
    <dbReference type="NCBI Taxonomy" id="1763456"/>
    <lineage>
        <taxon>Eukaryota</taxon>
        <taxon>Fungi</taxon>
        <taxon>Dikarya</taxon>
        <taxon>Ascomycota</taxon>
        <taxon>Pezizomycotina</taxon>
        <taxon>Leotiomycetes</taxon>
        <taxon>Helotiales</taxon>
        <taxon>Pezizellaceae</taxon>
        <taxon>Calycina</taxon>
    </lineage>
</organism>
<dbReference type="CDD" id="cd22965">
    <property type="entry name" value="DD_DPY30_SDC1"/>
    <property type="match status" value="1"/>
</dbReference>
<evidence type="ECO:0000256" key="2">
    <source>
        <dbReference type="ARBA" id="ARBA00010849"/>
    </source>
</evidence>
<name>A0A9P7ZB57_9HELO</name>
<protein>
    <recommendedName>
        <fullName evidence="7">Dpy-30 domain-containing protein</fullName>
    </recommendedName>
</protein>
<keyword evidence="3" id="KW-0539">Nucleus</keyword>
<reference evidence="5" key="1">
    <citation type="journal article" date="2021" name="IMA Fungus">
        <title>Genomic characterization of three marine fungi, including Emericellopsis atlantica sp. nov. with signatures of a generalist lifestyle and marine biomass degradation.</title>
        <authorList>
            <person name="Hagestad O.C."/>
            <person name="Hou L."/>
            <person name="Andersen J.H."/>
            <person name="Hansen E.H."/>
            <person name="Altermark B."/>
            <person name="Li C."/>
            <person name="Kuhnert E."/>
            <person name="Cox R.J."/>
            <person name="Crous P.W."/>
            <person name="Spatafora J.W."/>
            <person name="Lail K."/>
            <person name="Amirebrahimi M."/>
            <person name="Lipzen A."/>
            <person name="Pangilinan J."/>
            <person name="Andreopoulos W."/>
            <person name="Hayes R.D."/>
            <person name="Ng V."/>
            <person name="Grigoriev I.V."/>
            <person name="Jackson S.A."/>
            <person name="Sutton T.D.S."/>
            <person name="Dobson A.D.W."/>
            <person name="Rama T."/>
        </authorList>
    </citation>
    <scope>NUCLEOTIDE SEQUENCE</scope>
    <source>
        <strain evidence="5">TRa3180A</strain>
    </source>
</reference>
<sequence>MPFQPTAVSSSFAPDTRSDIVMSENTPEHPTSPAILPTTNNAPSPAPPRIGTPSRNMNGDNSRAVSAHPEPSSMPKEAPPHGAPTRQYLNGKVTGVLLEGMKQLAKEQPRDPLRVLGEFLLQKSRELEGT</sequence>